<dbReference type="EMBL" id="DSTU01000006">
    <property type="protein sequence ID" value="HFJ54026.1"/>
    <property type="molecule type" value="Genomic_DNA"/>
</dbReference>
<evidence type="ECO:0008006" key="3">
    <source>
        <dbReference type="Google" id="ProtNLM"/>
    </source>
</evidence>
<gene>
    <name evidence="1" type="ORF">ENP94_00420</name>
    <name evidence="2" type="ORF">ENS16_04975</name>
</gene>
<evidence type="ECO:0000313" key="1">
    <source>
        <dbReference type="EMBL" id="HEA86458.1"/>
    </source>
</evidence>
<accession>A0A7C1ND07</accession>
<protein>
    <recommendedName>
        <fullName evidence="3">Universal stress protein</fullName>
    </recommendedName>
</protein>
<evidence type="ECO:0000313" key="2">
    <source>
        <dbReference type="EMBL" id="HFJ54026.1"/>
    </source>
</evidence>
<reference evidence="1" key="1">
    <citation type="journal article" date="2020" name="mSystems">
        <title>Genome- and Community-Level Interaction Insights into Carbon Utilization and Element Cycling Functions of Hydrothermarchaeota in Hydrothermal Sediment.</title>
        <authorList>
            <person name="Zhou Z."/>
            <person name="Liu Y."/>
            <person name="Xu W."/>
            <person name="Pan J."/>
            <person name="Luo Z.H."/>
            <person name="Li M."/>
        </authorList>
    </citation>
    <scope>NUCLEOTIDE SEQUENCE [LARGE SCALE GENOMIC DNA]</scope>
    <source>
        <strain evidence="1">SpSt-265</strain>
        <strain evidence="2">SpSt-465</strain>
    </source>
</reference>
<dbReference type="EMBL" id="DSLG01000002">
    <property type="protein sequence ID" value="HEA86458.1"/>
    <property type="molecule type" value="Genomic_DNA"/>
</dbReference>
<sequence length="137" mass="15666">MFDRILYIISEKQEEKEIVMNFARRHNSTVLVSGLSPLDGCPPPRTEGATRQAVRAENYERQCWRSIYWVEEELKQSGIRASVIAHLTTLDNLQFLANSTHCDLIILPVSILADHDYHLPEELLPNLPCPILLINNS</sequence>
<dbReference type="AlphaFoldDB" id="A0A7C1ND07"/>
<proteinExistence type="predicted"/>
<organism evidence="1">
    <name type="scientific">candidate division WOR-3 bacterium</name>
    <dbReference type="NCBI Taxonomy" id="2052148"/>
    <lineage>
        <taxon>Bacteria</taxon>
        <taxon>Bacteria division WOR-3</taxon>
    </lineage>
</organism>
<comment type="caution">
    <text evidence="1">The sequence shown here is derived from an EMBL/GenBank/DDBJ whole genome shotgun (WGS) entry which is preliminary data.</text>
</comment>
<name>A0A7C1ND07_UNCW3</name>